<proteinExistence type="inferred from homology"/>
<dbReference type="eggNOG" id="COG4677">
    <property type="taxonomic scope" value="Bacteria"/>
</dbReference>
<feature type="domain" description="Pectinesterase catalytic" evidence="4">
    <location>
        <begin position="34"/>
        <end position="268"/>
    </location>
</feature>
<dbReference type="STRING" id="1280947.HY30_09860"/>
<evidence type="ECO:0000313" key="5">
    <source>
        <dbReference type="EMBL" id="KCZ54582.1"/>
    </source>
</evidence>
<evidence type="ECO:0000256" key="3">
    <source>
        <dbReference type="ARBA" id="ARBA00023085"/>
    </source>
</evidence>
<name>A0A062U8I3_9PROT</name>
<dbReference type="InterPro" id="IPR011050">
    <property type="entry name" value="Pectin_lyase_fold/virulence"/>
</dbReference>
<dbReference type="GO" id="GO:0042545">
    <property type="term" value="P:cell wall modification"/>
    <property type="evidence" value="ECO:0007669"/>
    <property type="project" value="InterPro"/>
</dbReference>
<organism evidence="5 6">
    <name type="scientific">Hyphomonas chukchiensis</name>
    <dbReference type="NCBI Taxonomy" id="1280947"/>
    <lineage>
        <taxon>Bacteria</taxon>
        <taxon>Pseudomonadati</taxon>
        <taxon>Pseudomonadota</taxon>
        <taxon>Alphaproteobacteria</taxon>
        <taxon>Hyphomonadales</taxon>
        <taxon>Hyphomonadaceae</taxon>
        <taxon>Hyphomonas</taxon>
    </lineage>
</organism>
<dbReference type="InterPro" id="IPR000070">
    <property type="entry name" value="Pectinesterase_cat"/>
</dbReference>
<reference evidence="5 6" key="1">
    <citation type="journal article" date="2014" name="Antonie Van Leeuwenhoek">
        <title>Hyphomonas beringensis sp. nov. and Hyphomonas chukchiensis sp. nov., isolated from surface seawater of the Bering Sea and Chukchi Sea.</title>
        <authorList>
            <person name="Li C."/>
            <person name="Lai Q."/>
            <person name="Li G."/>
            <person name="Dong C."/>
            <person name="Wang J."/>
            <person name="Liao Y."/>
            <person name="Shao Z."/>
        </authorList>
    </citation>
    <scope>NUCLEOTIDE SEQUENCE [LARGE SCALE GENOMIC DNA]</scope>
    <source>
        <strain evidence="5 6">BH-BN04-4</strain>
    </source>
</reference>
<dbReference type="OrthoDB" id="191551at2"/>
<dbReference type="EMBL" id="AWFG01000074">
    <property type="protein sequence ID" value="KCZ54582.1"/>
    <property type="molecule type" value="Genomic_DNA"/>
</dbReference>
<dbReference type="GO" id="GO:0030599">
    <property type="term" value="F:pectinesterase activity"/>
    <property type="evidence" value="ECO:0007669"/>
    <property type="project" value="InterPro"/>
</dbReference>
<protein>
    <recommendedName>
        <fullName evidence="4">Pectinesterase catalytic domain-containing protein</fullName>
    </recommendedName>
</protein>
<dbReference type="PANTHER" id="PTHR31321">
    <property type="entry name" value="ACYL-COA THIOESTER HYDROLASE YBHC-RELATED"/>
    <property type="match status" value="1"/>
</dbReference>
<dbReference type="Pfam" id="PF01095">
    <property type="entry name" value="Pectinesterase"/>
    <property type="match status" value="1"/>
</dbReference>
<dbReference type="Proteomes" id="UP000027190">
    <property type="component" value="Unassembled WGS sequence"/>
</dbReference>
<keyword evidence="3" id="KW-0063">Aspartyl esterase</keyword>
<keyword evidence="6" id="KW-1185">Reference proteome</keyword>
<evidence type="ECO:0000256" key="1">
    <source>
        <dbReference type="ARBA" id="ARBA00008891"/>
    </source>
</evidence>
<evidence type="ECO:0000313" key="6">
    <source>
        <dbReference type="Proteomes" id="UP000027190"/>
    </source>
</evidence>
<dbReference type="PATRIC" id="fig|1280947.3.peg.3426"/>
<dbReference type="GO" id="GO:0009279">
    <property type="term" value="C:cell outer membrane"/>
    <property type="evidence" value="ECO:0007669"/>
    <property type="project" value="TreeGrafter"/>
</dbReference>
<keyword evidence="2" id="KW-0378">Hydrolase</keyword>
<sequence length="364" mass="39964">MVLAVFASGCASVQISPDEKYLVRASCGELANCYSGIQDALDAAKRDNPSDWVEIEVAAGAYYEKVTIDRAKTLLRGQGAEETRLHFDAVAETAGKYHRANWGTPGSATLTVNADQVTVEGITVENTFDYLANDALPSEDARKVSNSQGVALLLDIHSDRVFFNHTALIGYQDTVFANGKRALVRNSFISGNVDFIFGNGQLLIEDSTIESRRRSDPSITEDFQSFIAAPSTQLSDPVGIVFYRSRLTREEGVPDGSVALARPWHPTTRFPDGRYADPNAVGQASFIDCYMDAHIHKEHWTSMNGTARDGSKTDVFQPQDSRFEESGSYGPGAEHADIGISWKNPLTISEIHRIMFEGWPASER</sequence>
<dbReference type="Gene3D" id="2.160.20.10">
    <property type="entry name" value="Single-stranded right-handed beta-helix, Pectin lyase-like"/>
    <property type="match status" value="1"/>
</dbReference>
<gene>
    <name evidence="5" type="ORF">HY30_09860</name>
</gene>
<evidence type="ECO:0000259" key="4">
    <source>
        <dbReference type="Pfam" id="PF01095"/>
    </source>
</evidence>
<evidence type="ECO:0000256" key="2">
    <source>
        <dbReference type="ARBA" id="ARBA00022801"/>
    </source>
</evidence>
<dbReference type="PANTHER" id="PTHR31321:SF57">
    <property type="entry name" value="PECTINESTERASE 53-RELATED"/>
    <property type="match status" value="1"/>
</dbReference>
<dbReference type="InterPro" id="IPR012334">
    <property type="entry name" value="Pectin_lyas_fold"/>
</dbReference>
<accession>A0A062U8I3</accession>
<dbReference type="SUPFAM" id="SSF51126">
    <property type="entry name" value="Pectin lyase-like"/>
    <property type="match status" value="1"/>
</dbReference>
<comment type="caution">
    <text evidence="5">The sequence shown here is derived from an EMBL/GenBank/DDBJ whole genome shotgun (WGS) entry which is preliminary data.</text>
</comment>
<comment type="similarity">
    <text evidence="1">Belongs to the pectinesterase family.</text>
</comment>
<dbReference type="AlphaFoldDB" id="A0A062U8I3"/>